<evidence type="ECO:0000256" key="7">
    <source>
        <dbReference type="SAM" id="MobiDB-lite"/>
    </source>
</evidence>
<evidence type="ECO:0000256" key="1">
    <source>
        <dbReference type="ARBA" id="ARBA00007039"/>
    </source>
</evidence>
<dbReference type="GO" id="GO:0006515">
    <property type="term" value="P:protein quality control for misfolded or incompletely synthesized proteins"/>
    <property type="evidence" value="ECO:0007669"/>
    <property type="project" value="TreeGrafter"/>
</dbReference>
<dbReference type="PRINTS" id="PR00127">
    <property type="entry name" value="CLPPROTEASEP"/>
</dbReference>
<dbReference type="PANTHER" id="PTHR10381:SF70">
    <property type="entry name" value="ATP-DEPENDENT CLP PROTEASE PROTEOLYTIC SUBUNIT"/>
    <property type="match status" value="1"/>
</dbReference>
<dbReference type="InterPro" id="IPR023562">
    <property type="entry name" value="ClpP/TepA"/>
</dbReference>
<keyword evidence="2" id="KW-0963">Cytoplasm</keyword>
<dbReference type="GO" id="GO:0004252">
    <property type="term" value="F:serine-type endopeptidase activity"/>
    <property type="evidence" value="ECO:0007669"/>
    <property type="project" value="InterPro"/>
</dbReference>
<name>A0A0W1KH53_9ACTO</name>
<accession>A0A0W1KH53</accession>
<feature type="compositionally biased region" description="Polar residues" evidence="7">
    <location>
        <begin position="256"/>
        <end position="265"/>
    </location>
</feature>
<evidence type="ECO:0000256" key="6">
    <source>
        <dbReference type="RuleBase" id="RU003567"/>
    </source>
</evidence>
<dbReference type="EMBL" id="LNIZ01000013">
    <property type="protein sequence ID" value="KTF03377.1"/>
    <property type="molecule type" value="Genomic_DNA"/>
</dbReference>
<sequence length="296" mass="32300">MRRFWNWLTPEPHNTDPDADSVRVLRISGTIAEESWFDDDVTPGIFASELNAGSGPVTIWLNSPGGDVVAAAQIYNMLIDYPGTVTVNIDGIAASAASVIAMAATKVAMSPVSMLMIHNPATMAVGDKDELARAMNMLDSVKESILNAYQEKTNLSRAKLSKLMDAETWMDARAAIDMGFADELLINQRDPMFAVSLEKPDDEPDDDDDPVESPNEPDKDDGEEPKHPPFPLTKNERLGVVFSRRAAEQKLVAHLTATSPPSSSKLVRPPRPTVQPAAPVGRRVCDLYAELINQPH</sequence>
<dbReference type="SUPFAM" id="SSF52096">
    <property type="entry name" value="ClpP/crotonase"/>
    <property type="match status" value="1"/>
</dbReference>
<organism evidence="8 9">
    <name type="scientific">Trueperella bernardiae</name>
    <dbReference type="NCBI Taxonomy" id="59561"/>
    <lineage>
        <taxon>Bacteria</taxon>
        <taxon>Bacillati</taxon>
        <taxon>Actinomycetota</taxon>
        <taxon>Actinomycetes</taxon>
        <taxon>Actinomycetales</taxon>
        <taxon>Actinomycetaceae</taxon>
        <taxon>Trueperella</taxon>
    </lineage>
</organism>
<reference evidence="8 9" key="1">
    <citation type="submission" date="2015-11" db="EMBL/GenBank/DDBJ databases">
        <title>Draft Genome Sequence of the Type Strain Trueperella bernardiae LCDC 89-0504T, Isolated from Blood Culture.</title>
        <authorList>
            <person name="Bernier A.-M."/>
            <person name="Bernard K."/>
        </authorList>
    </citation>
    <scope>NUCLEOTIDE SEQUENCE [LARGE SCALE GENOMIC DNA]</scope>
    <source>
        <strain evidence="8 9">LCDC 89-0504</strain>
    </source>
</reference>
<feature type="region of interest" description="Disordered" evidence="7">
    <location>
        <begin position="254"/>
        <end position="278"/>
    </location>
</feature>
<comment type="similarity">
    <text evidence="1 6">Belongs to the peptidase S14 family.</text>
</comment>
<dbReference type="OrthoDB" id="9806592at2"/>
<comment type="caution">
    <text evidence="8">The sequence shown here is derived from an EMBL/GenBank/DDBJ whole genome shotgun (WGS) entry which is preliminary data.</text>
</comment>
<dbReference type="InterPro" id="IPR001907">
    <property type="entry name" value="ClpP"/>
</dbReference>
<keyword evidence="9" id="KW-1185">Reference proteome</keyword>
<dbReference type="GO" id="GO:0009368">
    <property type="term" value="C:endopeptidase Clp complex"/>
    <property type="evidence" value="ECO:0007669"/>
    <property type="project" value="TreeGrafter"/>
</dbReference>
<dbReference type="GO" id="GO:0004176">
    <property type="term" value="F:ATP-dependent peptidase activity"/>
    <property type="evidence" value="ECO:0007669"/>
    <property type="project" value="InterPro"/>
</dbReference>
<evidence type="ECO:0000313" key="8">
    <source>
        <dbReference type="EMBL" id="KTF03377.1"/>
    </source>
</evidence>
<proteinExistence type="inferred from homology"/>
<dbReference type="CDD" id="cd07016">
    <property type="entry name" value="S14_ClpP_1"/>
    <property type="match status" value="1"/>
</dbReference>
<keyword evidence="5" id="KW-0720">Serine protease</keyword>
<evidence type="ECO:0000313" key="9">
    <source>
        <dbReference type="Proteomes" id="UP000054404"/>
    </source>
</evidence>
<keyword evidence="3 8" id="KW-0645">Protease</keyword>
<dbReference type="Pfam" id="PF00574">
    <property type="entry name" value="CLP_protease"/>
    <property type="match status" value="1"/>
</dbReference>
<dbReference type="AlphaFoldDB" id="A0A0W1KH53"/>
<dbReference type="PATRIC" id="fig|59561.3.peg.1776"/>
<evidence type="ECO:0000256" key="3">
    <source>
        <dbReference type="ARBA" id="ARBA00022670"/>
    </source>
</evidence>
<dbReference type="Gene3D" id="3.90.226.10">
    <property type="entry name" value="2-enoyl-CoA Hydratase, Chain A, domain 1"/>
    <property type="match status" value="1"/>
</dbReference>
<evidence type="ECO:0000256" key="2">
    <source>
        <dbReference type="ARBA" id="ARBA00022490"/>
    </source>
</evidence>
<protein>
    <recommendedName>
        <fullName evidence="6">ATP-dependent Clp protease proteolytic subunit</fullName>
    </recommendedName>
</protein>
<dbReference type="PANTHER" id="PTHR10381">
    <property type="entry name" value="ATP-DEPENDENT CLP PROTEASE PROTEOLYTIC SUBUNIT"/>
    <property type="match status" value="1"/>
</dbReference>
<gene>
    <name evidence="8" type="primary">clpP1_2</name>
    <name evidence="8" type="ORF">AQZ59_01788</name>
</gene>
<evidence type="ECO:0000256" key="5">
    <source>
        <dbReference type="ARBA" id="ARBA00022825"/>
    </source>
</evidence>
<keyword evidence="4 8" id="KW-0378">Hydrolase</keyword>
<dbReference type="RefSeq" id="WP_062614277.1">
    <property type="nucleotide sequence ID" value="NZ_LNIZ01000013.1"/>
</dbReference>
<dbReference type="Proteomes" id="UP000054404">
    <property type="component" value="Unassembled WGS sequence"/>
</dbReference>
<evidence type="ECO:0000256" key="4">
    <source>
        <dbReference type="ARBA" id="ARBA00022801"/>
    </source>
</evidence>
<dbReference type="InterPro" id="IPR029045">
    <property type="entry name" value="ClpP/crotonase-like_dom_sf"/>
</dbReference>
<feature type="region of interest" description="Disordered" evidence="7">
    <location>
        <begin position="196"/>
        <end position="239"/>
    </location>
</feature>
<dbReference type="STRING" id="59561.AQZ59_01788"/>
<feature type="compositionally biased region" description="Acidic residues" evidence="7">
    <location>
        <begin position="200"/>
        <end position="211"/>
    </location>
</feature>
<dbReference type="NCBIfam" id="NF045542">
    <property type="entry name" value="Clp_rel_HeadMat"/>
    <property type="match status" value="1"/>
</dbReference>
<dbReference type="GO" id="GO:0051117">
    <property type="term" value="F:ATPase binding"/>
    <property type="evidence" value="ECO:0007669"/>
    <property type="project" value="TreeGrafter"/>
</dbReference>